<keyword evidence="2" id="KW-1185">Reference proteome</keyword>
<sequence>MTGAAVCTVTSDGSRSVGIEGGGERARCARAAAGAAPVHRRAVSVRMRIENLGGMRNLRVEAAR</sequence>
<accession>A0A099CYB2</accession>
<evidence type="ECO:0000313" key="2">
    <source>
        <dbReference type="Proteomes" id="UP000029708"/>
    </source>
</evidence>
<name>A0A099CYB2_9GAMM</name>
<comment type="caution">
    <text evidence="1">The sequence shown here is derived from an EMBL/GenBank/DDBJ whole genome shotgun (WGS) entry which is preliminary data.</text>
</comment>
<evidence type="ECO:0000313" key="1">
    <source>
        <dbReference type="EMBL" id="KGI78572.1"/>
    </source>
</evidence>
<organism evidence="1 2">
    <name type="scientific">Oleiagrimonas soli</name>
    <dbReference type="NCBI Taxonomy" id="1543381"/>
    <lineage>
        <taxon>Bacteria</taxon>
        <taxon>Pseudomonadati</taxon>
        <taxon>Pseudomonadota</taxon>
        <taxon>Gammaproteobacteria</taxon>
        <taxon>Lysobacterales</taxon>
        <taxon>Rhodanobacteraceae</taxon>
        <taxon>Oleiagrimonas</taxon>
    </lineage>
</organism>
<dbReference type="HOGENOM" id="CLU_2863408_0_0_6"/>
<dbReference type="AlphaFoldDB" id="A0A099CYB2"/>
<gene>
    <name evidence="1" type="ORF">LF63_0103720</name>
</gene>
<dbReference type="EMBL" id="JROI01000008">
    <property type="protein sequence ID" value="KGI78572.1"/>
    <property type="molecule type" value="Genomic_DNA"/>
</dbReference>
<reference evidence="1 2" key="1">
    <citation type="submission" date="2014-09" db="EMBL/GenBank/DDBJ databases">
        <title>Xanthomonadaceae 3.5X direct submission.</title>
        <authorList>
            <person name="Fang T."/>
            <person name="Wang H."/>
        </authorList>
    </citation>
    <scope>NUCLEOTIDE SEQUENCE [LARGE SCALE GENOMIC DNA]</scope>
    <source>
        <strain evidence="1 2">3.5X</strain>
    </source>
</reference>
<protein>
    <submittedName>
        <fullName evidence="1">Uncharacterized protein</fullName>
    </submittedName>
</protein>
<proteinExistence type="predicted"/>
<dbReference type="Proteomes" id="UP000029708">
    <property type="component" value="Unassembled WGS sequence"/>
</dbReference>